<organism evidence="2 3">
    <name type="scientific">Mycena sanguinolenta</name>
    <dbReference type="NCBI Taxonomy" id="230812"/>
    <lineage>
        <taxon>Eukaryota</taxon>
        <taxon>Fungi</taxon>
        <taxon>Dikarya</taxon>
        <taxon>Basidiomycota</taxon>
        <taxon>Agaricomycotina</taxon>
        <taxon>Agaricomycetes</taxon>
        <taxon>Agaricomycetidae</taxon>
        <taxon>Agaricales</taxon>
        <taxon>Marasmiineae</taxon>
        <taxon>Mycenaceae</taxon>
        <taxon>Mycena</taxon>
    </lineage>
</organism>
<dbReference type="AlphaFoldDB" id="A0A8H6U413"/>
<dbReference type="Proteomes" id="UP000623467">
    <property type="component" value="Unassembled WGS sequence"/>
</dbReference>
<accession>A0A8H6U413</accession>
<keyword evidence="3" id="KW-1185">Reference proteome</keyword>
<dbReference type="EMBL" id="JACAZH010000074">
    <property type="protein sequence ID" value="KAF7328624.1"/>
    <property type="molecule type" value="Genomic_DNA"/>
</dbReference>
<dbReference type="Gene3D" id="1.10.510.10">
    <property type="entry name" value="Transferase(Phosphotransferase) domain 1"/>
    <property type="match status" value="1"/>
</dbReference>
<dbReference type="PROSITE" id="PS50011">
    <property type="entry name" value="PROTEIN_KINASE_DOM"/>
    <property type="match status" value="1"/>
</dbReference>
<sequence length="532" mass="59839">MAADVPRLSNLTNDQKVVRWDEIYSKDGSALERHLLATDIASAWLRNPNATYSEALTILDQIPPMRPGNGGEETKCVSMKERTLTPLAKVTLEPAWIDTVVQQRKQSFDAVVPDDARINIHPHLNTDRRKPASAELTEGATDEFHLTQILRPAVAVAGSILNIPLLTVGYPRMQNSAKGDLFVYIAMTVQDEQRLELVSIEDKRLEVFSAHCAEFCGYGAEDKFPWPEDAEFETAKAGMRMWIQVWGQMEAYHVNYAKVFSVHGVIHIRRSETRRDELIFSRTYTCLDGEVTRSVCLILEARERNIAEAQRLQTLGGRLDLSSQLVRAFVLGCITKWKLLAALFWGYWTGSCAIYILFNNRALFFRDVSRQVGITRRFLPTLFTQFVGEGASGVVWRSLSGSQVVKMFHDRDRALHEVKVLEHARDLRVPTLQGVVEDGVEIGVIMSYEGIPLGGLNRATFEQRRQLLDILKSLHARGIHHHDIRGSNILVGPQGAITLIDFDRAELDAKCVRCSDIALKRKLEAGSVSGYL</sequence>
<dbReference type="OrthoDB" id="2523927at2759"/>
<comment type="caution">
    <text evidence="2">The sequence shown here is derived from an EMBL/GenBank/DDBJ whole genome shotgun (WGS) entry which is preliminary data.</text>
</comment>
<evidence type="ECO:0000313" key="2">
    <source>
        <dbReference type="EMBL" id="KAF7328624.1"/>
    </source>
</evidence>
<dbReference type="GO" id="GO:0005524">
    <property type="term" value="F:ATP binding"/>
    <property type="evidence" value="ECO:0007669"/>
    <property type="project" value="InterPro"/>
</dbReference>
<feature type="domain" description="Protein kinase" evidence="1">
    <location>
        <begin position="381"/>
        <end position="532"/>
    </location>
</feature>
<reference evidence="2" key="1">
    <citation type="submission" date="2020-05" db="EMBL/GenBank/DDBJ databases">
        <title>Mycena genomes resolve the evolution of fungal bioluminescence.</title>
        <authorList>
            <person name="Tsai I.J."/>
        </authorList>
    </citation>
    <scope>NUCLEOTIDE SEQUENCE</scope>
    <source>
        <strain evidence="2">160909Yilan</strain>
    </source>
</reference>
<dbReference type="InterPro" id="IPR011009">
    <property type="entry name" value="Kinase-like_dom_sf"/>
</dbReference>
<evidence type="ECO:0000313" key="3">
    <source>
        <dbReference type="Proteomes" id="UP000623467"/>
    </source>
</evidence>
<dbReference type="GO" id="GO:0004672">
    <property type="term" value="F:protein kinase activity"/>
    <property type="evidence" value="ECO:0007669"/>
    <property type="project" value="InterPro"/>
</dbReference>
<dbReference type="SUPFAM" id="SSF56112">
    <property type="entry name" value="Protein kinase-like (PK-like)"/>
    <property type="match status" value="1"/>
</dbReference>
<proteinExistence type="predicted"/>
<gene>
    <name evidence="2" type="ORF">MSAN_02477500</name>
</gene>
<evidence type="ECO:0000259" key="1">
    <source>
        <dbReference type="PROSITE" id="PS50011"/>
    </source>
</evidence>
<protein>
    <recommendedName>
        <fullName evidence="1">Protein kinase domain-containing protein</fullName>
    </recommendedName>
</protein>
<dbReference type="PROSITE" id="PS00109">
    <property type="entry name" value="PROTEIN_KINASE_TYR"/>
    <property type="match status" value="1"/>
</dbReference>
<name>A0A8H6U413_9AGAR</name>
<dbReference type="InterPro" id="IPR008266">
    <property type="entry name" value="Tyr_kinase_AS"/>
</dbReference>
<dbReference type="InterPro" id="IPR000719">
    <property type="entry name" value="Prot_kinase_dom"/>
</dbReference>